<evidence type="ECO:0000313" key="2">
    <source>
        <dbReference type="Proteomes" id="UP000054538"/>
    </source>
</evidence>
<gene>
    <name evidence="1" type="ORF">PAXRUDRAFT_166548</name>
</gene>
<protein>
    <submittedName>
        <fullName evidence="1">Uncharacterized protein</fullName>
    </submittedName>
</protein>
<dbReference type="Proteomes" id="UP000054538">
    <property type="component" value="Unassembled WGS sequence"/>
</dbReference>
<dbReference type="InParanoid" id="A0A0D0CQ88"/>
<name>A0A0D0CQ88_9AGAM</name>
<dbReference type="OrthoDB" id="3233403at2759"/>
<organism evidence="1 2">
    <name type="scientific">Paxillus rubicundulus Ve08.2h10</name>
    <dbReference type="NCBI Taxonomy" id="930991"/>
    <lineage>
        <taxon>Eukaryota</taxon>
        <taxon>Fungi</taxon>
        <taxon>Dikarya</taxon>
        <taxon>Basidiomycota</taxon>
        <taxon>Agaricomycotina</taxon>
        <taxon>Agaricomycetes</taxon>
        <taxon>Agaricomycetidae</taxon>
        <taxon>Boletales</taxon>
        <taxon>Paxilineae</taxon>
        <taxon>Paxillaceae</taxon>
        <taxon>Paxillus</taxon>
    </lineage>
</organism>
<sequence>MHAPPIHVFAQCGEECPELFCKKIQVNPEIFDDILNQLDKNYNRALSDHPIFQSNSNNPQFPVAVQLTIFFNCAGHHGNVISLKDVALWAGVSMGSVTNCTNRVMIAILDQHNNFI</sequence>
<reference evidence="2" key="2">
    <citation type="submission" date="2015-01" db="EMBL/GenBank/DDBJ databases">
        <title>Evolutionary Origins and Diversification of the Mycorrhizal Mutualists.</title>
        <authorList>
            <consortium name="DOE Joint Genome Institute"/>
            <consortium name="Mycorrhizal Genomics Consortium"/>
            <person name="Kohler A."/>
            <person name="Kuo A."/>
            <person name="Nagy L.G."/>
            <person name="Floudas D."/>
            <person name="Copeland A."/>
            <person name="Barry K.W."/>
            <person name="Cichocki N."/>
            <person name="Veneault-Fourrey C."/>
            <person name="LaButti K."/>
            <person name="Lindquist E.A."/>
            <person name="Lipzen A."/>
            <person name="Lundell T."/>
            <person name="Morin E."/>
            <person name="Murat C."/>
            <person name="Riley R."/>
            <person name="Ohm R."/>
            <person name="Sun H."/>
            <person name="Tunlid A."/>
            <person name="Henrissat B."/>
            <person name="Grigoriev I.V."/>
            <person name="Hibbett D.S."/>
            <person name="Martin F."/>
        </authorList>
    </citation>
    <scope>NUCLEOTIDE SEQUENCE [LARGE SCALE GENOMIC DNA]</scope>
    <source>
        <strain evidence="2">Ve08.2h10</strain>
    </source>
</reference>
<accession>A0A0D0CQ88</accession>
<dbReference type="HOGENOM" id="CLU_018552_16_0_1"/>
<proteinExistence type="predicted"/>
<keyword evidence="2" id="KW-1185">Reference proteome</keyword>
<reference evidence="1 2" key="1">
    <citation type="submission" date="2014-04" db="EMBL/GenBank/DDBJ databases">
        <authorList>
            <consortium name="DOE Joint Genome Institute"/>
            <person name="Kuo A."/>
            <person name="Kohler A."/>
            <person name="Jargeat P."/>
            <person name="Nagy L.G."/>
            <person name="Floudas D."/>
            <person name="Copeland A."/>
            <person name="Barry K.W."/>
            <person name="Cichocki N."/>
            <person name="Veneault-Fourrey C."/>
            <person name="LaButti K."/>
            <person name="Lindquist E.A."/>
            <person name="Lipzen A."/>
            <person name="Lundell T."/>
            <person name="Morin E."/>
            <person name="Murat C."/>
            <person name="Sun H."/>
            <person name="Tunlid A."/>
            <person name="Henrissat B."/>
            <person name="Grigoriev I.V."/>
            <person name="Hibbett D.S."/>
            <person name="Martin F."/>
            <person name="Nordberg H.P."/>
            <person name="Cantor M.N."/>
            <person name="Hua S.X."/>
        </authorList>
    </citation>
    <scope>NUCLEOTIDE SEQUENCE [LARGE SCALE GENOMIC DNA]</scope>
    <source>
        <strain evidence="1 2">Ve08.2h10</strain>
    </source>
</reference>
<dbReference type="EMBL" id="KN826946">
    <property type="protein sequence ID" value="KIK77523.1"/>
    <property type="molecule type" value="Genomic_DNA"/>
</dbReference>
<dbReference type="AlphaFoldDB" id="A0A0D0CQ88"/>
<evidence type="ECO:0000313" key="1">
    <source>
        <dbReference type="EMBL" id="KIK77523.1"/>
    </source>
</evidence>